<reference evidence="1" key="1">
    <citation type="submission" date="2021-01" db="EMBL/GenBank/DDBJ databases">
        <authorList>
            <consortium name="Genoscope - CEA"/>
            <person name="William W."/>
        </authorList>
    </citation>
    <scope>NUCLEOTIDE SEQUENCE</scope>
</reference>
<name>A0A8S1KMI5_PARPR</name>
<dbReference type="Proteomes" id="UP000688137">
    <property type="component" value="Unassembled WGS sequence"/>
</dbReference>
<sequence length="122" mass="15112">MYVKDIEVNHKIIYVKDKPDINIFQYMMQQMNLLNQLYNKVHYKLIAQSKQVDHLPFLQHQQLKEYIQFTNRFQKNNREKLKELYLQQRNFNIIFKKHNKKLQEKEQSFALILNFHSNQNNI</sequence>
<comment type="caution">
    <text evidence="1">The sequence shown here is derived from an EMBL/GenBank/DDBJ whole genome shotgun (WGS) entry which is preliminary data.</text>
</comment>
<organism evidence="1 2">
    <name type="scientific">Paramecium primaurelia</name>
    <dbReference type="NCBI Taxonomy" id="5886"/>
    <lineage>
        <taxon>Eukaryota</taxon>
        <taxon>Sar</taxon>
        <taxon>Alveolata</taxon>
        <taxon>Ciliophora</taxon>
        <taxon>Intramacronucleata</taxon>
        <taxon>Oligohymenophorea</taxon>
        <taxon>Peniculida</taxon>
        <taxon>Parameciidae</taxon>
        <taxon>Paramecium</taxon>
    </lineage>
</organism>
<keyword evidence="2" id="KW-1185">Reference proteome</keyword>
<proteinExistence type="predicted"/>
<gene>
    <name evidence="1" type="ORF">PPRIM_AZ9-3.1.T0220326</name>
</gene>
<evidence type="ECO:0000313" key="2">
    <source>
        <dbReference type="Proteomes" id="UP000688137"/>
    </source>
</evidence>
<dbReference type="EMBL" id="CAJJDM010000020">
    <property type="protein sequence ID" value="CAD8054985.1"/>
    <property type="molecule type" value="Genomic_DNA"/>
</dbReference>
<dbReference type="AlphaFoldDB" id="A0A8S1KMI5"/>
<evidence type="ECO:0000313" key="1">
    <source>
        <dbReference type="EMBL" id="CAD8054985.1"/>
    </source>
</evidence>
<protein>
    <submittedName>
        <fullName evidence="1">Uncharacterized protein</fullName>
    </submittedName>
</protein>
<accession>A0A8S1KMI5</accession>